<reference evidence="1 2" key="1">
    <citation type="submission" date="2013-11" db="EMBL/GenBank/DDBJ databases">
        <title>Opisthorchis viverrini - life in the bile duct.</title>
        <authorList>
            <person name="Young N.D."/>
            <person name="Nagarajan N."/>
            <person name="Lin S.J."/>
            <person name="Korhonen P.K."/>
            <person name="Jex A.R."/>
            <person name="Hall R.S."/>
            <person name="Safavi-Hemami H."/>
            <person name="Kaewkong W."/>
            <person name="Bertrand D."/>
            <person name="Gao S."/>
            <person name="Seet Q."/>
            <person name="Wongkham S."/>
            <person name="Teh B.T."/>
            <person name="Wongkham C."/>
            <person name="Intapan P.M."/>
            <person name="Maleewong W."/>
            <person name="Yang X."/>
            <person name="Hu M."/>
            <person name="Wang Z."/>
            <person name="Hofmann A."/>
            <person name="Sternberg P.W."/>
            <person name="Tan P."/>
            <person name="Wang J."/>
            <person name="Gasser R.B."/>
        </authorList>
    </citation>
    <scope>NUCLEOTIDE SEQUENCE [LARGE SCALE GENOMIC DNA]</scope>
</reference>
<dbReference type="RefSeq" id="XP_009176928.1">
    <property type="nucleotide sequence ID" value="XM_009178664.1"/>
</dbReference>
<dbReference type="EMBL" id="KL597244">
    <property type="protein sequence ID" value="KER19322.1"/>
    <property type="molecule type" value="Genomic_DNA"/>
</dbReference>
<dbReference type="AlphaFoldDB" id="A0A074Z1G1"/>
<protein>
    <submittedName>
        <fullName evidence="1">Uncharacterized protein</fullName>
    </submittedName>
</protein>
<dbReference type="Proteomes" id="UP000054324">
    <property type="component" value="Unassembled WGS sequence"/>
</dbReference>
<accession>A0A074Z1G1</accession>
<proteinExistence type="predicted"/>
<evidence type="ECO:0000313" key="2">
    <source>
        <dbReference type="Proteomes" id="UP000054324"/>
    </source>
</evidence>
<organism evidence="1 2">
    <name type="scientific">Opisthorchis viverrini</name>
    <name type="common">Southeast Asian liver fluke</name>
    <dbReference type="NCBI Taxonomy" id="6198"/>
    <lineage>
        <taxon>Eukaryota</taxon>
        <taxon>Metazoa</taxon>
        <taxon>Spiralia</taxon>
        <taxon>Lophotrochozoa</taxon>
        <taxon>Platyhelminthes</taxon>
        <taxon>Trematoda</taxon>
        <taxon>Digenea</taxon>
        <taxon>Opisthorchiida</taxon>
        <taxon>Opisthorchiata</taxon>
        <taxon>Opisthorchiidae</taxon>
        <taxon>Opisthorchis</taxon>
    </lineage>
</organism>
<keyword evidence="2" id="KW-1185">Reference proteome</keyword>
<dbReference type="KEGG" id="ovi:T265_11865"/>
<evidence type="ECO:0000313" key="1">
    <source>
        <dbReference type="EMBL" id="KER19322.1"/>
    </source>
</evidence>
<name>A0A074Z1G1_OPIVI</name>
<dbReference type="GeneID" id="20326033"/>
<dbReference type="CTD" id="20326033"/>
<sequence>MNRKLPKRIRRLLEKRSQLFFKKLTTGDTEDELAFRKMRNRCNQLLLSMRELVSQVTFILEPASSATLVSRISLTAHCNSASPATTCPYYIFTPLHV</sequence>
<gene>
    <name evidence="1" type="ORF">T265_11865</name>
</gene>